<name>A0A920CGB1_9BACL</name>
<comment type="caution">
    <text evidence="2">The sequence shown here is derived from an EMBL/GenBank/DDBJ whole genome shotgun (WGS) entry which is preliminary data.</text>
</comment>
<evidence type="ECO:0000256" key="1">
    <source>
        <dbReference type="SAM" id="Phobius"/>
    </source>
</evidence>
<keyword evidence="1" id="KW-0812">Transmembrane</keyword>
<protein>
    <submittedName>
        <fullName evidence="2">Uncharacterized protein</fullName>
    </submittedName>
</protein>
<keyword evidence="3" id="KW-1185">Reference proteome</keyword>
<gene>
    <name evidence="2" type="ORF">J41TS12_07650</name>
</gene>
<dbReference type="AlphaFoldDB" id="A0A920CGB1"/>
<dbReference type="Proteomes" id="UP000681162">
    <property type="component" value="Unassembled WGS sequence"/>
</dbReference>
<evidence type="ECO:0000313" key="2">
    <source>
        <dbReference type="EMBL" id="GIO35904.1"/>
    </source>
</evidence>
<evidence type="ECO:0000313" key="3">
    <source>
        <dbReference type="Proteomes" id="UP000681162"/>
    </source>
</evidence>
<accession>A0A920CGB1</accession>
<keyword evidence="1" id="KW-1133">Transmembrane helix</keyword>
<feature type="transmembrane region" description="Helical" evidence="1">
    <location>
        <begin position="168"/>
        <end position="186"/>
    </location>
</feature>
<reference evidence="2 3" key="1">
    <citation type="submission" date="2021-03" db="EMBL/GenBank/DDBJ databases">
        <title>Antimicrobial resistance genes in bacteria isolated from Japanese honey, and their potential for conferring macrolide and lincosamide resistance in the American foulbrood pathogen Paenibacillus larvae.</title>
        <authorList>
            <person name="Okamoto M."/>
            <person name="Kumagai M."/>
            <person name="Kanamori H."/>
            <person name="Takamatsu D."/>
        </authorList>
    </citation>
    <scope>NUCLEOTIDE SEQUENCE [LARGE SCALE GENOMIC DNA]</scope>
    <source>
        <strain evidence="2 3">J41TS12</strain>
    </source>
</reference>
<sequence>MSAFNPYFPKIFTALDYDLKHRIETPISLKYYSKIPIDGKGISFEIPKDTTIVAIPEWTTGSKFYEIGYGYTSYPTYEKGWRYVRPFILADDLNPVDNEQFYYVDMGSLEAVLDKVIEVNQPFQAEIRQQGWSLKKGQHVVARYIDNALYQHGVYLSPDLFYKVIDRWNAILLGAIGIIVATYLLGRGTWSSRK</sequence>
<proteinExistence type="predicted"/>
<dbReference type="EMBL" id="BORR01000002">
    <property type="protein sequence ID" value="GIO35904.1"/>
    <property type="molecule type" value="Genomic_DNA"/>
</dbReference>
<keyword evidence="1" id="KW-0472">Membrane</keyword>
<organism evidence="2 3">
    <name type="scientific">Paenibacillus antibioticophila</name>
    <dbReference type="NCBI Taxonomy" id="1274374"/>
    <lineage>
        <taxon>Bacteria</taxon>
        <taxon>Bacillati</taxon>
        <taxon>Bacillota</taxon>
        <taxon>Bacilli</taxon>
        <taxon>Bacillales</taxon>
        <taxon>Paenibacillaceae</taxon>
        <taxon>Paenibacillus</taxon>
    </lineage>
</organism>